<dbReference type="AlphaFoldDB" id="A0A2G9HH02"/>
<proteinExistence type="predicted"/>
<dbReference type="Proteomes" id="UP000231279">
    <property type="component" value="Unassembled WGS sequence"/>
</dbReference>
<evidence type="ECO:0000313" key="3">
    <source>
        <dbReference type="Proteomes" id="UP000231279"/>
    </source>
</evidence>
<comment type="caution">
    <text evidence="2">The sequence shown here is derived from an EMBL/GenBank/DDBJ whole genome shotgun (WGS) entry which is preliminary data.</text>
</comment>
<sequence length="99" mass="10990">MALIAAKSSEKQFFEEEEEEEEGGDLFEINLEIVNKIPPPQHYWERCFTATTNTLFANCLLSIAAVSSSVPAAARGCDALFPWSSKESSSSLQTREMKV</sequence>
<accession>A0A2G9HH02</accession>
<evidence type="ECO:0000256" key="1">
    <source>
        <dbReference type="SAM" id="MobiDB-lite"/>
    </source>
</evidence>
<dbReference type="OrthoDB" id="1938940at2759"/>
<organism evidence="2 3">
    <name type="scientific">Handroanthus impetiginosus</name>
    <dbReference type="NCBI Taxonomy" id="429701"/>
    <lineage>
        <taxon>Eukaryota</taxon>
        <taxon>Viridiplantae</taxon>
        <taxon>Streptophyta</taxon>
        <taxon>Embryophyta</taxon>
        <taxon>Tracheophyta</taxon>
        <taxon>Spermatophyta</taxon>
        <taxon>Magnoliopsida</taxon>
        <taxon>eudicotyledons</taxon>
        <taxon>Gunneridae</taxon>
        <taxon>Pentapetalae</taxon>
        <taxon>asterids</taxon>
        <taxon>lamiids</taxon>
        <taxon>Lamiales</taxon>
        <taxon>Bignoniaceae</taxon>
        <taxon>Crescentiina</taxon>
        <taxon>Tabebuia alliance</taxon>
        <taxon>Handroanthus</taxon>
    </lineage>
</organism>
<gene>
    <name evidence="2" type="ORF">CDL12_10533</name>
</gene>
<keyword evidence="3" id="KW-1185">Reference proteome</keyword>
<evidence type="ECO:0000313" key="2">
    <source>
        <dbReference type="EMBL" id="PIN16802.1"/>
    </source>
</evidence>
<reference evidence="3" key="1">
    <citation type="journal article" date="2018" name="Gigascience">
        <title>Genome assembly of the Pink Ipe (Handroanthus impetiginosus, Bignoniaceae), a highly valued, ecologically keystone Neotropical timber forest tree.</title>
        <authorList>
            <person name="Silva-Junior O.B."/>
            <person name="Grattapaglia D."/>
            <person name="Novaes E."/>
            <person name="Collevatti R.G."/>
        </authorList>
    </citation>
    <scope>NUCLEOTIDE SEQUENCE [LARGE SCALE GENOMIC DNA]</scope>
    <source>
        <strain evidence="3">cv. UFG-1</strain>
    </source>
</reference>
<dbReference type="EMBL" id="NKXS01001794">
    <property type="protein sequence ID" value="PIN16802.1"/>
    <property type="molecule type" value="Genomic_DNA"/>
</dbReference>
<feature type="region of interest" description="Disordered" evidence="1">
    <location>
        <begin position="1"/>
        <end position="22"/>
    </location>
</feature>
<protein>
    <submittedName>
        <fullName evidence="2">Uncharacterized protein</fullName>
    </submittedName>
</protein>
<name>A0A2G9HH02_9LAMI</name>